<gene>
    <name evidence="3" type="ORF">ACFFRN_23605</name>
</gene>
<evidence type="ECO:0000313" key="4">
    <source>
        <dbReference type="Proteomes" id="UP001589646"/>
    </source>
</evidence>
<evidence type="ECO:0000256" key="1">
    <source>
        <dbReference type="SAM" id="MobiDB-lite"/>
    </source>
</evidence>
<evidence type="ECO:0000313" key="3">
    <source>
        <dbReference type="EMBL" id="MFB9529598.1"/>
    </source>
</evidence>
<dbReference type="Gene3D" id="1.10.1740.10">
    <property type="match status" value="1"/>
</dbReference>
<dbReference type="InterPro" id="IPR007627">
    <property type="entry name" value="RNA_pol_sigma70_r2"/>
</dbReference>
<evidence type="ECO:0000259" key="2">
    <source>
        <dbReference type="Pfam" id="PF04542"/>
    </source>
</evidence>
<dbReference type="Pfam" id="PF04542">
    <property type="entry name" value="Sigma70_r2"/>
    <property type="match status" value="1"/>
</dbReference>
<dbReference type="InterPro" id="IPR013325">
    <property type="entry name" value="RNA_pol_sigma_r2"/>
</dbReference>
<reference evidence="3 4" key="1">
    <citation type="submission" date="2024-09" db="EMBL/GenBank/DDBJ databases">
        <authorList>
            <person name="Sun Q."/>
            <person name="Mori K."/>
        </authorList>
    </citation>
    <scope>NUCLEOTIDE SEQUENCE [LARGE SCALE GENOMIC DNA]</scope>
    <source>
        <strain evidence="3 4">JCM 3323</strain>
    </source>
</reference>
<dbReference type="RefSeq" id="WP_346128116.1">
    <property type="nucleotide sequence ID" value="NZ_BAAAXC010000015.1"/>
</dbReference>
<accession>A0ABV5Q3Q0</accession>
<sequence>MDDGFTEYVAHRYLGLCRMAYLLARDWGTAEDLVQTALAKAWVAWRRIEGNPDPYVYRIIVNTHASWWRRRWRGEVPAERVPAGPPGPGETSVAQRPVDSAQVEPGPKLPERFPVVLGAVKFDLSLIDSQRFETMGVARTVTFTPTSLSTGHTVVCDDPQAWVVIRGKLKGGEMGGSAGRCGESVGGHHDRLSAPSGWLKRPQSLQVWVFPADAPVREVAEAVTGCRPLVKSKGCDETALSRELMNPEVRERLSAKVGEVPGRWAVGIYDRPGKGKPAPTGDPLTEAEPPASTPAG</sequence>
<proteinExistence type="predicted"/>
<organism evidence="3 4">
    <name type="scientific">Nonomuraea roseola</name>
    <dbReference type="NCBI Taxonomy" id="46179"/>
    <lineage>
        <taxon>Bacteria</taxon>
        <taxon>Bacillati</taxon>
        <taxon>Actinomycetota</taxon>
        <taxon>Actinomycetes</taxon>
        <taxon>Streptosporangiales</taxon>
        <taxon>Streptosporangiaceae</taxon>
        <taxon>Nonomuraea</taxon>
    </lineage>
</organism>
<comment type="caution">
    <text evidence="3">The sequence shown here is derived from an EMBL/GenBank/DDBJ whole genome shotgun (WGS) entry which is preliminary data.</text>
</comment>
<feature type="domain" description="RNA polymerase sigma-70 region 2" evidence="2">
    <location>
        <begin position="16"/>
        <end position="73"/>
    </location>
</feature>
<protein>
    <submittedName>
        <fullName evidence="3">Sigma factor</fullName>
    </submittedName>
</protein>
<feature type="region of interest" description="Disordered" evidence="1">
    <location>
        <begin position="268"/>
        <end position="296"/>
    </location>
</feature>
<dbReference type="SUPFAM" id="SSF88946">
    <property type="entry name" value="Sigma2 domain of RNA polymerase sigma factors"/>
    <property type="match status" value="1"/>
</dbReference>
<dbReference type="EMBL" id="JBHMCE010000007">
    <property type="protein sequence ID" value="MFB9529598.1"/>
    <property type="molecule type" value="Genomic_DNA"/>
</dbReference>
<dbReference type="Proteomes" id="UP001589646">
    <property type="component" value="Unassembled WGS sequence"/>
</dbReference>
<keyword evidence="4" id="KW-1185">Reference proteome</keyword>
<name>A0ABV5Q3Q0_9ACTN</name>